<accession>X7YRF3</accession>
<organism evidence="3 4">
    <name type="scientific">Mycobacterium kansasii 662</name>
    <dbReference type="NCBI Taxonomy" id="1299326"/>
    <lineage>
        <taxon>Bacteria</taxon>
        <taxon>Bacillati</taxon>
        <taxon>Actinomycetota</taxon>
        <taxon>Actinomycetes</taxon>
        <taxon>Mycobacteriales</taxon>
        <taxon>Mycobacteriaceae</taxon>
        <taxon>Mycobacterium</taxon>
    </lineage>
</organism>
<evidence type="ECO:0000313" key="4">
    <source>
        <dbReference type="Proteomes" id="UP000020561"/>
    </source>
</evidence>
<evidence type="ECO:0000256" key="1">
    <source>
        <dbReference type="SAM" id="MobiDB-lite"/>
    </source>
</evidence>
<evidence type="ECO:0000256" key="2">
    <source>
        <dbReference type="SAM" id="SignalP"/>
    </source>
</evidence>
<evidence type="ECO:0000313" key="3">
    <source>
        <dbReference type="EMBL" id="EUA09694.1"/>
    </source>
</evidence>
<reference evidence="3 4" key="1">
    <citation type="submission" date="2013-12" db="EMBL/GenBank/DDBJ databases">
        <authorList>
            <person name="Brown-Elliot B."/>
            <person name="Wallace R."/>
            <person name="Lenaerts A."/>
            <person name="Ordway D."/>
            <person name="DeGroote M.A."/>
            <person name="Parker T."/>
            <person name="Sizemore C."/>
            <person name="Tallon L.J."/>
            <person name="Sadzewicz L.K."/>
            <person name="Sengamalay N."/>
            <person name="Fraser C.M."/>
            <person name="Hine E."/>
            <person name="Shefchek K.A."/>
            <person name="Das S.P."/>
            <person name="Tettelin H."/>
        </authorList>
    </citation>
    <scope>NUCLEOTIDE SEQUENCE [LARGE SCALE GENOMIC DNA]</scope>
    <source>
        <strain evidence="3 4">662</strain>
    </source>
</reference>
<feature type="chain" id="PRO_5004984308" evidence="2">
    <location>
        <begin position="27"/>
        <end position="87"/>
    </location>
</feature>
<feature type="signal peptide" evidence="2">
    <location>
        <begin position="1"/>
        <end position="26"/>
    </location>
</feature>
<feature type="region of interest" description="Disordered" evidence="1">
    <location>
        <begin position="64"/>
        <end position="87"/>
    </location>
</feature>
<comment type="caution">
    <text evidence="3">The sequence shown here is derived from an EMBL/GenBank/DDBJ whole genome shotgun (WGS) entry which is preliminary data.</text>
</comment>
<proteinExistence type="predicted"/>
<dbReference type="PATRIC" id="fig|1299326.3.peg.5789"/>
<dbReference type="RefSeq" id="WP_051493680.1">
    <property type="nucleotide sequence ID" value="NZ_JAOA01000013.1"/>
</dbReference>
<dbReference type="AlphaFoldDB" id="X7YRF3"/>
<feature type="compositionally biased region" description="Low complexity" evidence="1">
    <location>
        <begin position="71"/>
        <end position="87"/>
    </location>
</feature>
<dbReference type="Proteomes" id="UP000020561">
    <property type="component" value="Unassembled WGS sequence"/>
</dbReference>
<dbReference type="EMBL" id="JAOA01000013">
    <property type="protein sequence ID" value="EUA09694.1"/>
    <property type="molecule type" value="Genomic_DNA"/>
</dbReference>
<name>X7YRF3_MYCKA</name>
<protein>
    <submittedName>
        <fullName evidence="3">Uncharacterized protein</fullName>
    </submittedName>
</protein>
<sequence length="87" mass="8805">MKTVLAGLGMAAFTVLMLAQAPAASAAAADGVINDLRAEGYLVQLNQTPTASLTACSVNGVRKLDGGTPPRWSTSSARTAAERSPST</sequence>
<keyword evidence="2" id="KW-0732">Signal</keyword>
<gene>
    <name evidence="3" type="ORF">I545_6017</name>
</gene>